<feature type="domain" description="MIP18 family-like" evidence="2">
    <location>
        <begin position="48"/>
        <end position="115"/>
    </location>
</feature>
<accession>A0A6J4LX67</accession>
<evidence type="ECO:0000313" key="3">
    <source>
        <dbReference type="EMBL" id="CAA9343355.1"/>
    </source>
</evidence>
<reference evidence="3" key="1">
    <citation type="submission" date="2020-02" db="EMBL/GenBank/DDBJ databases">
        <authorList>
            <person name="Meier V. D."/>
        </authorList>
    </citation>
    <scope>NUCLEOTIDE SEQUENCE</scope>
    <source>
        <strain evidence="3">AVDCRST_MAG68</strain>
    </source>
</reference>
<sequence length="143" mass="15747">MTATAVRECAGASVRLYGGDPDSALPHSRTPAHPSYPVPADQRTGPLWDALREVMDPEIPISLVDLGLIYDVRREGTTVEVDLTFTATACPCMAFIHFDIQDRLQREPGVADVRVNEVWTPAWTKARISPQGRELLKTMGVSM</sequence>
<dbReference type="InterPro" id="IPR034904">
    <property type="entry name" value="FSCA_dom_sf"/>
</dbReference>
<dbReference type="Gene3D" id="3.30.300.130">
    <property type="entry name" value="Fe-S cluster assembly (FSCA)"/>
    <property type="match status" value="1"/>
</dbReference>
<evidence type="ECO:0000256" key="1">
    <source>
        <dbReference type="SAM" id="MobiDB-lite"/>
    </source>
</evidence>
<proteinExistence type="predicted"/>
<gene>
    <name evidence="3" type="ORF">AVDCRST_MAG68-3160</name>
</gene>
<dbReference type="InterPro" id="IPR002744">
    <property type="entry name" value="MIP18-like"/>
</dbReference>
<dbReference type="SUPFAM" id="SSF117916">
    <property type="entry name" value="Fe-S cluster assembly (FSCA) domain-like"/>
    <property type="match status" value="1"/>
</dbReference>
<dbReference type="Pfam" id="PF01883">
    <property type="entry name" value="FeS_assembly_P"/>
    <property type="match status" value="1"/>
</dbReference>
<dbReference type="PANTHER" id="PTHR42831">
    <property type="entry name" value="FE-S PROTEIN MATURATION AUXILIARY FACTOR YITW"/>
    <property type="match status" value="1"/>
</dbReference>
<name>A0A6J4LX67_9BACT</name>
<dbReference type="PANTHER" id="PTHR42831:SF1">
    <property type="entry name" value="FE-S PROTEIN MATURATION AUXILIARY FACTOR YITW"/>
    <property type="match status" value="1"/>
</dbReference>
<dbReference type="InterPro" id="IPR052339">
    <property type="entry name" value="Fe-S_Maturation_MIP18"/>
</dbReference>
<dbReference type="EMBL" id="CADCTW010000150">
    <property type="protein sequence ID" value="CAA9343355.1"/>
    <property type="molecule type" value="Genomic_DNA"/>
</dbReference>
<protein>
    <recommendedName>
        <fullName evidence="2">MIP18 family-like domain-containing protein</fullName>
    </recommendedName>
</protein>
<feature type="region of interest" description="Disordered" evidence="1">
    <location>
        <begin position="20"/>
        <end position="40"/>
    </location>
</feature>
<organism evidence="3">
    <name type="scientific">uncultured Gemmatimonadota bacterium</name>
    <dbReference type="NCBI Taxonomy" id="203437"/>
    <lineage>
        <taxon>Bacteria</taxon>
        <taxon>Pseudomonadati</taxon>
        <taxon>Gemmatimonadota</taxon>
        <taxon>environmental samples</taxon>
    </lineage>
</organism>
<dbReference type="AlphaFoldDB" id="A0A6J4LX67"/>
<evidence type="ECO:0000259" key="2">
    <source>
        <dbReference type="Pfam" id="PF01883"/>
    </source>
</evidence>